<sequence length="227" mass="25424">MTKKSKLEAGSMKPPETLMMCKVTTFVSRAMGAETKEDVMLGLKNQSGLDTDHWVVVGGNATPEGQLLAFHVDKDSLQKLKELECVHFLEQAELPSSCRENNKRRSATATLCQNILFDDTGVVLIQKLWTIKASVMEDESPKSWLIYDTKCDRPRACVFVKDNIKALKRTDLCAVTEVHLQTGEGTTRILIASVYLPYTLWKHLRPQRAQSEQGTAPWLDPSAHHVA</sequence>
<dbReference type="Pfam" id="PF16012">
    <property type="entry name" value="DUF4780"/>
    <property type="match status" value="1"/>
</dbReference>
<organism evidence="2 3">
    <name type="scientific">Callosobruchus maculatus</name>
    <name type="common">Southern cowpea weevil</name>
    <name type="synonym">Pulse bruchid</name>
    <dbReference type="NCBI Taxonomy" id="64391"/>
    <lineage>
        <taxon>Eukaryota</taxon>
        <taxon>Metazoa</taxon>
        <taxon>Ecdysozoa</taxon>
        <taxon>Arthropoda</taxon>
        <taxon>Hexapoda</taxon>
        <taxon>Insecta</taxon>
        <taxon>Pterygota</taxon>
        <taxon>Neoptera</taxon>
        <taxon>Endopterygota</taxon>
        <taxon>Coleoptera</taxon>
        <taxon>Polyphaga</taxon>
        <taxon>Cucujiformia</taxon>
        <taxon>Chrysomeloidea</taxon>
        <taxon>Chrysomelidae</taxon>
        <taxon>Bruchinae</taxon>
        <taxon>Bruchini</taxon>
        <taxon>Callosobruchus</taxon>
    </lineage>
</organism>
<dbReference type="Proteomes" id="UP000410492">
    <property type="component" value="Unassembled WGS sequence"/>
</dbReference>
<keyword evidence="3" id="KW-1185">Reference proteome</keyword>
<dbReference type="OrthoDB" id="6727743at2759"/>
<proteinExistence type="predicted"/>
<dbReference type="AlphaFoldDB" id="A0A653DFS1"/>
<gene>
    <name evidence="2" type="ORF">CALMAC_LOCUS17205</name>
</gene>
<protein>
    <recommendedName>
        <fullName evidence="1">DUF4780 domain-containing protein</fullName>
    </recommendedName>
</protein>
<evidence type="ECO:0000259" key="1">
    <source>
        <dbReference type="Pfam" id="PF16012"/>
    </source>
</evidence>
<feature type="domain" description="DUF4780" evidence="1">
    <location>
        <begin position="7"/>
        <end position="85"/>
    </location>
</feature>
<evidence type="ECO:0000313" key="3">
    <source>
        <dbReference type="Proteomes" id="UP000410492"/>
    </source>
</evidence>
<name>A0A653DFS1_CALMS</name>
<reference evidence="2 3" key="1">
    <citation type="submission" date="2019-01" db="EMBL/GenBank/DDBJ databases">
        <authorList>
            <person name="Sayadi A."/>
        </authorList>
    </citation>
    <scope>NUCLEOTIDE SEQUENCE [LARGE SCALE GENOMIC DNA]</scope>
</reference>
<accession>A0A653DFS1</accession>
<dbReference type="EMBL" id="CAACVG010011853">
    <property type="protein sequence ID" value="VEN59039.1"/>
    <property type="molecule type" value="Genomic_DNA"/>
</dbReference>
<evidence type="ECO:0000313" key="2">
    <source>
        <dbReference type="EMBL" id="VEN59039.1"/>
    </source>
</evidence>
<dbReference type="InterPro" id="IPR031961">
    <property type="entry name" value="DUF4780"/>
</dbReference>